<reference evidence="2" key="1">
    <citation type="journal article" date="2005" name="PLoS Biol.">
        <title>The genomes of Oryza sativa: a history of duplications.</title>
        <authorList>
            <person name="Yu J."/>
            <person name="Wang J."/>
            <person name="Lin W."/>
            <person name="Li S."/>
            <person name="Li H."/>
            <person name="Zhou J."/>
            <person name="Ni P."/>
            <person name="Dong W."/>
            <person name="Hu S."/>
            <person name="Zeng C."/>
            <person name="Zhang J."/>
            <person name="Zhang Y."/>
            <person name="Li R."/>
            <person name="Xu Z."/>
            <person name="Li S."/>
            <person name="Li X."/>
            <person name="Zheng H."/>
            <person name="Cong L."/>
            <person name="Lin L."/>
            <person name="Yin J."/>
            <person name="Geng J."/>
            <person name="Li G."/>
            <person name="Shi J."/>
            <person name="Liu J."/>
            <person name="Lv H."/>
            <person name="Li J."/>
            <person name="Wang J."/>
            <person name="Deng Y."/>
            <person name="Ran L."/>
            <person name="Shi X."/>
            <person name="Wang X."/>
            <person name="Wu Q."/>
            <person name="Li C."/>
            <person name="Ren X."/>
            <person name="Wang J."/>
            <person name="Wang X."/>
            <person name="Li D."/>
            <person name="Liu D."/>
            <person name="Zhang X."/>
            <person name="Ji Z."/>
            <person name="Zhao W."/>
            <person name="Sun Y."/>
            <person name="Zhang Z."/>
            <person name="Bao J."/>
            <person name="Han Y."/>
            <person name="Dong L."/>
            <person name="Ji J."/>
            <person name="Chen P."/>
            <person name="Wu S."/>
            <person name="Liu J."/>
            <person name="Xiao Y."/>
            <person name="Bu D."/>
            <person name="Tan J."/>
            <person name="Yang L."/>
            <person name="Ye C."/>
            <person name="Zhang J."/>
            <person name="Xu J."/>
            <person name="Zhou Y."/>
            <person name="Yu Y."/>
            <person name="Zhang B."/>
            <person name="Zhuang S."/>
            <person name="Wei H."/>
            <person name="Liu B."/>
            <person name="Lei M."/>
            <person name="Yu H."/>
            <person name="Li Y."/>
            <person name="Xu H."/>
            <person name="Wei S."/>
            <person name="He X."/>
            <person name="Fang L."/>
            <person name="Zhang Z."/>
            <person name="Zhang Y."/>
            <person name="Huang X."/>
            <person name="Su Z."/>
            <person name="Tong W."/>
            <person name="Li J."/>
            <person name="Tong Z."/>
            <person name="Li S."/>
            <person name="Ye J."/>
            <person name="Wang L."/>
            <person name="Fang L."/>
            <person name="Lei T."/>
            <person name="Chen C."/>
            <person name="Chen H."/>
            <person name="Xu Z."/>
            <person name="Li H."/>
            <person name="Huang H."/>
            <person name="Zhang F."/>
            <person name="Xu H."/>
            <person name="Li N."/>
            <person name="Zhao C."/>
            <person name="Li S."/>
            <person name="Dong L."/>
            <person name="Huang Y."/>
            <person name="Li L."/>
            <person name="Xi Y."/>
            <person name="Qi Q."/>
            <person name="Li W."/>
            <person name="Zhang B."/>
            <person name="Hu W."/>
            <person name="Zhang Y."/>
            <person name="Tian X."/>
            <person name="Jiao Y."/>
            <person name="Liang X."/>
            <person name="Jin J."/>
            <person name="Gao L."/>
            <person name="Zheng W."/>
            <person name="Hao B."/>
            <person name="Liu S."/>
            <person name="Wang W."/>
            <person name="Yuan L."/>
            <person name="Cao M."/>
            <person name="McDermott J."/>
            <person name="Samudrala R."/>
            <person name="Wang J."/>
            <person name="Wong G.K."/>
            <person name="Yang H."/>
        </authorList>
    </citation>
    <scope>NUCLEOTIDE SEQUENCE [LARGE SCALE GENOMIC DNA]</scope>
</reference>
<protein>
    <recommendedName>
        <fullName evidence="1">DUF659 domain-containing protein</fullName>
    </recommendedName>
</protein>
<proteinExistence type="predicted"/>
<organism evidence="2">
    <name type="scientific">Oryza sativa subsp. japonica</name>
    <name type="common">Rice</name>
    <dbReference type="NCBI Taxonomy" id="39947"/>
    <lineage>
        <taxon>Eukaryota</taxon>
        <taxon>Viridiplantae</taxon>
        <taxon>Streptophyta</taxon>
        <taxon>Embryophyta</taxon>
        <taxon>Tracheophyta</taxon>
        <taxon>Spermatophyta</taxon>
        <taxon>Magnoliopsida</taxon>
        <taxon>Liliopsida</taxon>
        <taxon>Poales</taxon>
        <taxon>Poaceae</taxon>
        <taxon>BOP clade</taxon>
        <taxon>Oryzoideae</taxon>
        <taxon>Oryzeae</taxon>
        <taxon>Oryzinae</taxon>
        <taxon>Oryza</taxon>
        <taxon>Oryza sativa</taxon>
    </lineage>
</organism>
<evidence type="ECO:0000313" key="2">
    <source>
        <dbReference type="EMBL" id="EEE63300.1"/>
    </source>
</evidence>
<evidence type="ECO:0000259" key="1">
    <source>
        <dbReference type="Pfam" id="PF04937"/>
    </source>
</evidence>
<gene>
    <name evidence="2" type="ORF">OsJ_18110</name>
</gene>
<dbReference type="InterPro" id="IPR007021">
    <property type="entry name" value="DUF659"/>
</dbReference>
<dbReference type="Proteomes" id="UP000007752">
    <property type="component" value="Chromosome 5"/>
</dbReference>
<dbReference type="Pfam" id="PF04937">
    <property type="entry name" value="DUF659"/>
    <property type="match status" value="1"/>
</dbReference>
<dbReference type="PANTHER" id="PTHR32166">
    <property type="entry name" value="OSJNBA0013A04.12 PROTEIN"/>
    <property type="match status" value="1"/>
</dbReference>
<accession>B9FNY3</accession>
<name>B9FNY3_ORYSJ</name>
<dbReference type="PANTHER" id="PTHR32166:SF74">
    <property type="entry name" value="OS05G0256350 PROTEIN"/>
    <property type="match status" value="1"/>
</dbReference>
<dbReference type="SUPFAM" id="SSF53098">
    <property type="entry name" value="Ribonuclease H-like"/>
    <property type="match status" value="1"/>
</dbReference>
<feature type="domain" description="DUF659" evidence="1">
    <location>
        <begin position="25"/>
        <end position="111"/>
    </location>
</feature>
<sequence length="372" mass="42098">MPLERQPRRVLPQLGASMIPLINGSVDASSEIANETMLANLLEKQIDKIAKEYVVQVVTDNGSNYKAAGKFLMERIPHLFWTPCAAHCLDLLLEDIGKIKAFNSCINCAKKACRFIYKHGRVLDLMMKKIGEDLVRPAVTRFATLFLTLASMYEHKQGLRSLFVSEEQHANNLSSTHESQQIKSIVLSMAFWGRMENCLKASQPLLVALRIVDGDETPIALEIMAAMDHARRSINDALKDKLTLLKEILECYDKRWNNQMEQKLQGRGKPMIMTYQKVIAFQNRWQQEIEIKKFLSLRGHDLPRAAAAAAHDRAAVTYGRKRKRSNKTTVVVQDIVEDVGNDIGIDAASQKKYGVDMELWTPHTSKLKGVHK</sequence>
<dbReference type="EMBL" id="CM000142">
    <property type="protein sequence ID" value="EEE63300.1"/>
    <property type="molecule type" value="Genomic_DNA"/>
</dbReference>
<dbReference type="AlphaFoldDB" id="B9FNY3"/>
<reference evidence="2" key="2">
    <citation type="submission" date="2008-12" db="EMBL/GenBank/DDBJ databases">
        <title>Improved gene annotation of the rice (Oryza sativa) genomes.</title>
        <authorList>
            <person name="Wang J."/>
            <person name="Li R."/>
            <person name="Fan W."/>
            <person name="Huang Q."/>
            <person name="Zhang J."/>
            <person name="Zhou Y."/>
            <person name="Hu Y."/>
            <person name="Zi S."/>
            <person name="Li J."/>
            <person name="Ni P."/>
            <person name="Zheng H."/>
            <person name="Zhang Y."/>
            <person name="Zhao M."/>
            <person name="Hao Q."/>
            <person name="McDermott J."/>
            <person name="Samudrala R."/>
            <person name="Kristiansen K."/>
            <person name="Wong G.K.-S."/>
        </authorList>
    </citation>
    <scope>NUCLEOTIDE SEQUENCE</scope>
</reference>
<dbReference type="InterPro" id="IPR012337">
    <property type="entry name" value="RNaseH-like_sf"/>
</dbReference>